<evidence type="ECO:0000313" key="3">
    <source>
        <dbReference type="Proteomes" id="UP001234495"/>
    </source>
</evidence>
<dbReference type="InterPro" id="IPR029068">
    <property type="entry name" value="Glyas_Bleomycin-R_OHBP_Dase"/>
</dbReference>
<dbReference type="SUPFAM" id="SSF54593">
    <property type="entry name" value="Glyoxalase/Bleomycin resistance protein/Dihydroxybiphenyl dioxygenase"/>
    <property type="match status" value="1"/>
</dbReference>
<dbReference type="EMBL" id="JAUSUD010000036">
    <property type="protein sequence ID" value="MDQ0233342.1"/>
    <property type="molecule type" value="Genomic_DNA"/>
</dbReference>
<dbReference type="Proteomes" id="UP001234495">
    <property type="component" value="Unassembled WGS sequence"/>
</dbReference>
<dbReference type="Gene3D" id="3.30.720.100">
    <property type="match status" value="1"/>
</dbReference>
<name>A0ABT9ZM47_9BACI</name>
<protein>
    <submittedName>
        <fullName evidence="2">3-demethylubiquinone-9 3-methyltransferase (Glyoxalase superfamily)</fullName>
    </submittedName>
</protein>
<sequence>MGKITPFLMFQDGNAEEAMNFYTSLFEDSEITSIVRYGANEAGPEGTVLQATFTLKGQEYMCIDSYVKHKFDFTPSFSSFVTCDSEQELNNLYHTLVEGGQELMPLDNYGFSKKFGWVNDRFGVSWQLNLPL</sequence>
<organism evidence="2 3">
    <name type="scientific">Metabacillus malikii</name>
    <dbReference type="NCBI Taxonomy" id="1504265"/>
    <lineage>
        <taxon>Bacteria</taxon>
        <taxon>Bacillati</taxon>
        <taxon>Bacillota</taxon>
        <taxon>Bacilli</taxon>
        <taxon>Bacillales</taxon>
        <taxon>Bacillaceae</taxon>
        <taxon>Metabacillus</taxon>
    </lineage>
</organism>
<dbReference type="Gene3D" id="3.30.720.110">
    <property type="match status" value="1"/>
</dbReference>
<proteinExistence type="predicted"/>
<comment type="caution">
    <text evidence="2">The sequence shown here is derived from an EMBL/GenBank/DDBJ whole genome shotgun (WGS) entry which is preliminary data.</text>
</comment>
<dbReference type="InterPro" id="IPR028973">
    <property type="entry name" value="PhnB-like"/>
</dbReference>
<dbReference type="PIRSF" id="PIRSF500687">
    <property type="entry name" value="MTase_demethylubiq_bact"/>
    <property type="match status" value="1"/>
</dbReference>
<keyword evidence="3" id="KW-1185">Reference proteome</keyword>
<evidence type="ECO:0000313" key="2">
    <source>
        <dbReference type="EMBL" id="MDQ0233342.1"/>
    </source>
</evidence>
<dbReference type="RefSeq" id="WP_307346524.1">
    <property type="nucleotide sequence ID" value="NZ_JAUSUD010000036.1"/>
</dbReference>
<accession>A0ABT9ZM47</accession>
<dbReference type="PIRSF" id="PIRSF021700">
    <property type="entry name" value="3_dmu_93_MTrfase"/>
    <property type="match status" value="1"/>
</dbReference>
<dbReference type="PANTHER" id="PTHR33990:SF4">
    <property type="entry name" value="PHNB-LIKE DOMAIN-CONTAINING PROTEIN"/>
    <property type="match status" value="1"/>
</dbReference>
<dbReference type="Pfam" id="PF06983">
    <property type="entry name" value="3-dmu-9_3-mt"/>
    <property type="match status" value="1"/>
</dbReference>
<gene>
    <name evidence="2" type="ORF">J2S19_004687</name>
</gene>
<reference evidence="2 3" key="1">
    <citation type="submission" date="2023-07" db="EMBL/GenBank/DDBJ databases">
        <title>Genomic Encyclopedia of Type Strains, Phase IV (KMG-IV): sequencing the most valuable type-strain genomes for metagenomic binning, comparative biology and taxonomic classification.</title>
        <authorList>
            <person name="Goeker M."/>
        </authorList>
    </citation>
    <scope>NUCLEOTIDE SEQUENCE [LARGE SCALE GENOMIC DNA]</scope>
    <source>
        <strain evidence="2 3">DSM 29005</strain>
    </source>
</reference>
<dbReference type="InterPro" id="IPR009725">
    <property type="entry name" value="3_dmu_93_MTrfase"/>
</dbReference>
<dbReference type="PANTHER" id="PTHR33990">
    <property type="entry name" value="PROTEIN YJDN-RELATED"/>
    <property type="match status" value="1"/>
</dbReference>
<evidence type="ECO:0000259" key="1">
    <source>
        <dbReference type="Pfam" id="PF06983"/>
    </source>
</evidence>
<dbReference type="CDD" id="cd06588">
    <property type="entry name" value="PhnB_like"/>
    <property type="match status" value="1"/>
</dbReference>
<feature type="domain" description="PhnB-like" evidence="1">
    <location>
        <begin position="3"/>
        <end position="128"/>
    </location>
</feature>
<dbReference type="InterPro" id="IPR027259">
    <property type="entry name" value="MTase_demethylubiq_bac"/>
</dbReference>